<dbReference type="AlphaFoldDB" id="A0A8K0CEC7"/>
<dbReference type="EMBL" id="VTPC01090645">
    <property type="protein sequence ID" value="KAF2882190.1"/>
    <property type="molecule type" value="Genomic_DNA"/>
</dbReference>
<dbReference type="Proteomes" id="UP000801492">
    <property type="component" value="Unassembled WGS sequence"/>
</dbReference>
<proteinExistence type="predicted"/>
<name>A0A8K0CEC7_IGNLU</name>
<reference evidence="1" key="1">
    <citation type="submission" date="2019-08" db="EMBL/GenBank/DDBJ databases">
        <title>The genome of the North American firefly Photinus pyralis.</title>
        <authorList>
            <consortium name="Photinus pyralis genome working group"/>
            <person name="Fallon T.R."/>
            <person name="Sander Lower S.E."/>
            <person name="Weng J.-K."/>
        </authorList>
    </citation>
    <scope>NUCLEOTIDE SEQUENCE</scope>
    <source>
        <strain evidence="1">TRF0915ILg1</strain>
        <tissue evidence="1">Whole body</tissue>
    </source>
</reference>
<evidence type="ECO:0000313" key="2">
    <source>
        <dbReference type="Proteomes" id="UP000801492"/>
    </source>
</evidence>
<sequence length="142" mass="16540">EDEQADTKNSFYETLQKTCEEIIGDVIVMGHFNIRVGCDPRGYLEVLGRHGEPHRNNNAPRHAARFVKETRIQREAEIGNDHHLLVTTRIIDRSLKKTKQKNSRPKKEKVCSYKLKEVETRELYQSLVTQKATEIPGWKQEI</sequence>
<feature type="non-terminal residue" evidence="1">
    <location>
        <position position="1"/>
    </location>
</feature>
<keyword evidence="2" id="KW-1185">Reference proteome</keyword>
<protein>
    <recommendedName>
        <fullName evidence="3">Craniofacial development protein 2-like</fullName>
    </recommendedName>
</protein>
<organism evidence="1 2">
    <name type="scientific">Ignelater luminosus</name>
    <name type="common">Cucubano</name>
    <name type="synonym">Pyrophorus luminosus</name>
    <dbReference type="NCBI Taxonomy" id="2038154"/>
    <lineage>
        <taxon>Eukaryota</taxon>
        <taxon>Metazoa</taxon>
        <taxon>Ecdysozoa</taxon>
        <taxon>Arthropoda</taxon>
        <taxon>Hexapoda</taxon>
        <taxon>Insecta</taxon>
        <taxon>Pterygota</taxon>
        <taxon>Neoptera</taxon>
        <taxon>Endopterygota</taxon>
        <taxon>Coleoptera</taxon>
        <taxon>Polyphaga</taxon>
        <taxon>Elateriformia</taxon>
        <taxon>Elateroidea</taxon>
        <taxon>Elateridae</taxon>
        <taxon>Agrypninae</taxon>
        <taxon>Pyrophorini</taxon>
        <taxon>Ignelater</taxon>
    </lineage>
</organism>
<gene>
    <name evidence="1" type="ORF">ILUMI_23978</name>
</gene>
<comment type="caution">
    <text evidence="1">The sequence shown here is derived from an EMBL/GenBank/DDBJ whole genome shotgun (WGS) entry which is preliminary data.</text>
</comment>
<evidence type="ECO:0008006" key="3">
    <source>
        <dbReference type="Google" id="ProtNLM"/>
    </source>
</evidence>
<evidence type="ECO:0000313" key="1">
    <source>
        <dbReference type="EMBL" id="KAF2882190.1"/>
    </source>
</evidence>
<accession>A0A8K0CEC7</accession>